<dbReference type="InterPro" id="IPR053793">
    <property type="entry name" value="PB1-like"/>
</dbReference>
<dbReference type="AlphaFoldDB" id="S8ELL0"/>
<accession>S8ELL0</accession>
<dbReference type="Pfam" id="PF02309">
    <property type="entry name" value="AUX_IAA"/>
    <property type="match status" value="1"/>
</dbReference>
<dbReference type="PROSITE" id="PS51745">
    <property type="entry name" value="PB1"/>
    <property type="match status" value="1"/>
</dbReference>
<keyword evidence="3 8" id="KW-0678">Repressor</keyword>
<dbReference type="PANTHER" id="PTHR31734">
    <property type="entry name" value="AUXIN-RESPONSIVE PROTEIN IAA17"/>
    <property type="match status" value="1"/>
</dbReference>
<dbReference type="InterPro" id="IPR033389">
    <property type="entry name" value="AUX/IAA_dom"/>
</dbReference>
<evidence type="ECO:0000256" key="1">
    <source>
        <dbReference type="ARBA" id="ARBA00004123"/>
    </source>
</evidence>
<dbReference type="InterPro" id="IPR003311">
    <property type="entry name" value="AUX_IAA"/>
</dbReference>
<gene>
    <name evidence="11" type="ORF">M569_01214</name>
</gene>
<feature type="region of interest" description="Disordered" evidence="9">
    <location>
        <begin position="19"/>
        <end position="56"/>
    </location>
</feature>
<sequence>RIAAGPVVGWPPIRSFRKNFSAGNPSKSVPDSPPDGTTACCRRRPSPPDNDQTPSKMFVKINMEGIPIGRKIDLKAYDSYEKLKHAVDELFKGLQKRDGEEMEEEYTLVYEDNEGDRMLVGDVPWNMFVSTAKRLRVLRTSELTLLSRESFQNT</sequence>
<feature type="domain" description="PB1" evidence="10">
    <location>
        <begin position="56"/>
        <end position="150"/>
    </location>
</feature>
<evidence type="ECO:0000256" key="7">
    <source>
        <dbReference type="ARBA" id="ARBA00023294"/>
    </source>
</evidence>
<comment type="function">
    <text evidence="8">Aux/IAA proteins are short-lived transcriptional factors that function as repressors of early auxin response genes at low auxin concentrations.</text>
</comment>
<keyword evidence="4 8" id="KW-0805">Transcription regulation</keyword>
<feature type="non-terminal residue" evidence="11">
    <location>
        <position position="154"/>
    </location>
</feature>
<evidence type="ECO:0000313" key="11">
    <source>
        <dbReference type="EMBL" id="EPS73542.1"/>
    </source>
</evidence>
<dbReference type="EMBL" id="AUSU01000400">
    <property type="protein sequence ID" value="EPS73542.1"/>
    <property type="molecule type" value="Genomic_DNA"/>
</dbReference>
<keyword evidence="12" id="KW-1185">Reference proteome</keyword>
<evidence type="ECO:0000256" key="4">
    <source>
        <dbReference type="ARBA" id="ARBA00023015"/>
    </source>
</evidence>
<evidence type="ECO:0000313" key="12">
    <source>
        <dbReference type="Proteomes" id="UP000015453"/>
    </source>
</evidence>
<dbReference type="GO" id="GO:0006355">
    <property type="term" value="P:regulation of DNA-templated transcription"/>
    <property type="evidence" value="ECO:0007669"/>
    <property type="project" value="InterPro"/>
</dbReference>
<evidence type="ECO:0000259" key="10">
    <source>
        <dbReference type="PROSITE" id="PS51745"/>
    </source>
</evidence>
<reference evidence="11 12" key="1">
    <citation type="journal article" date="2013" name="BMC Genomics">
        <title>The miniature genome of a carnivorous plant Genlisea aurea contains a low number of genes and short non-coding sequences.</title>
        <authorList>
            <person name="Leushkin E.V."/>
            <person name="Sutormin R.A."/>
            <person name="Nabieva E.R."/>
            <person name="Penin A.A."/>
            <person name="Kondrashov A.S."/>
            <person name="Logacheva M.D."/>
        </authorList>
    </citation>
    <scope>NUCLEOTIDE SEQUENCE [LARGE SCALE GENOMIC DNA]</scope>
</reference>
<evidence type="ECO:0000256" key="2">
    <source>
        <dbReference type="ARBA" id="ARBA00006728"/>
    </source>
</evidence>
<name>S8ELL0_9LAMI</name>
<dbReference type="OrthoDB" id="615826at2759"/>
<comment type="similarity">
    <text evidence="2 8">Belongs to the Aux/IAA family.</text>
</comment>
<feature type="non-terminal residue" evidence="11">
    <location>
        <position position="1"/>
    </location>
</feature>
<evidence type="ECO:0000256" key="6">
    <source>
        <dbReference type="ARBA" id="ARBA00023242"/>
    </source>
</evidence>
<proteinExistence type="inferred from homology"/>
<comment type="subcellular location">
    <subcellularLocation>
        <location evidence="1 8">Nucleus</location>
    </subcellularLocation>
</comment>
<dbReference type="Proteomes" id="UP000015453">
    <property type="component" value="Unassembled WGS sequence"/>
</dbReference>
<dbReference type="PANTHER" id="PTHR31734:SF2">
    <property type="entry name" value="AUXIN-RESPONSIVE PROTEIN IAA26"/>
    <property type="match status" value="1"/>
</dbReference>
<dbReference type="Gene3D" id="3.10.20.90">
    <property type="entry name" value="Phosphatidylinositol 3-kinase Catalytic Subunit, Chain A, domain 1"/>
    <property type="match status" value="1"/>
</dbReference>
<keyword evidence="7 8" id="KW-0927">Auxin signaling pathway</keyword>
<keyword evidence="6 8" id="KW-0539">Nucleus</keyword>
<comment type="caution">
    <text evidence="11">The sequence shown here is derived from an EMBL/GenBank/DDBJ whole genome shotgun (WGS) entry which is preliminary data.</text>
</comment>
<organism evidence="11 12">
    <name type="scientific">Genlisea aurea</name>
    <dbReference type="NCBI Taxonomy" id="192259"/>
    <lineage>
        <taxon>Eukaryota</taxon>
        <taxon>Viridiplantae</taxon>
        <taxon>Streptophyta</taxon>
        <taxon>Embryophyta</taxon>
        <taxon>Tracheophyta</taxon>
        <taxon>Spermatophyta</taxon>
        <taxon>Magnoliopsida</taxon>
        <taxon>eudicotyledons</taxon>
        <taxon>Gunneridae</taxon>
        <taxon>Pentapetalae</taxon>
        <taxon>asterids</taxon>
        <taxon>lamiids</taxon>
        <taxon>Lamiales</taxon>
        <taxon>Lentibulariaceae</taxon>
        <taxon>Genlisea</taxon>
    </lineage>
</organism>
<evidence type="ECO:0000256" key="8">
    <source>
        <dbReference type="RuleBase" id="RU004549"/>
    </source>
</evidence>
<dbReference type="GO" id="GO:0005634">
    <property type="term" value="C:nucleus"/>
    <property type="evidence" value="ECO:0007669"/>
    <property type="project" value="UniProtKB-SubCell"/>
</dbReference>
<evidence type="ECO:0000256" key="3">
    <source>
        <dbReference type="ARBA" id="ARBA00022491"/>
    </source>
</evidence>
<comment type="subunit">
    <text evidence="8">Homodimers and heterodimers.</text>
</comment>
<dbReference type="GO" id="GO:0009734">
    <property type="term" value="P:auxin-activated signaling pathway"/>
    <property type="evidence" value="ECO:0007669"/>
    <property type="project" value="UniProtKB-UniRule"/>
</dbReference>
<evidence type="ECO:0000256" key="9">
    <source>
        <dbReference type="SAM" id="MobiDB-lite"/>
    </source>
</evidence>
<dbReference type="SUPFAM" id="SSF54277">
    <property type="entry name" value="CAD &amp; PB1 domains"/>
    <property type="match status" value="1"/>
</dbReference>
<protein>
    <recommendedName>
        <fullName evidence="8">Auxin-responsive protein</fullName>
    </recommendedName>
</protein>
<keyword evidence="5 8" id="KW-0804">Transcription</keyword>
<evidence type="ECO:0000256" key="5">
    <source>
        <dbReference type="ARBA" id="ARBA00023163"/>
    </source>
</evidence>